<dbReference type="EMBL" id="AGUD01000019">
    <property type="protein sequence ID" value="EHN12561.1"/>
    <property type="molecule type" value="Genomic_DNA"/>
</dbReference>
<evidence type="ECO:0000313" key="1">
    <source>
        <dbReference type="EMBL" id="EHN12561.1"/>
    </source>
</evidence>
<comment type="caution">
    <text evidence="1">The sequence shown here is derived from an EMBL/GenBank/DDBJ whole genome shotgun (WGS) entry which is preliminary data.</text>
</comment>
<dbReference type="SUPFAM" id="SSF69304">
    <property type="entry name" value="Tricorn protease N-terminal domain"/>
    <property type="match status" value="1"/>
</dbReference>
<proteinExistence type="predicted"/>
<dbReference type="PATRIC" id="fig|1097667.3.peg.581"/>
<gene>
    <name evidence="1" type="ORF">PAI11_05840</name>
</gene>
<organism evidence="1 2">
    <name type="scientific">Patulibacter medicamentivorans</name>
    <dbReference type="NCBI Taxonomy" id="1097667"/>
    <lineage>
        <taxon>Bacteria</taxon>
        <taxon>Bacillati</taxon>
        <taxon>Actinomycetota</taxon>
        <taxon>Thermoleophilia</taxon>
        <taxon>Solirubrobacterales</taxon>
        <taxon>Patulibacteraceae</taxon>
        <taxon>Patulibacter</taxon>
    </lineage>
</organism>
<sequence>MGCPAAQAVPPPLQSLDVERRIQLRLPPEADAGGKGDTGGAHLAPDAKHLYFSVTVGGKAQIAVTDLDGRGYRCITCGRVPTAQKADLLEDGRRMWLADNSGQATTGNPLSGGTGDFQWSILECAPSVYRCERSRVVPVRFPLDSLLQGAQNREATVDAYGEFVAWNEVRMHDGPRVTLGRLERRADEYVVTDPRVVTPQFRPSNAIADWINGGRFYEGASFVDGNRYLKYQATTTGLNYDTYLLDLRTGQRRQMTTDLDYNEVARYSPDGRWMYYTSARGLDRMDVFTQLERPSLIDASAFGQLGRVSLWNNRRCMNEGWLMDRASGQQRGGYGGQPTLLEDDWNLRSWEWLPGGDRAVVTETRLPNRPDPSDPAARTRISVVRMPGVAPAPAPPTPIHVDRTAYRRWTTPASEYTGMAGRQVLARTVPGPAGGTATMTFLGTYLAGSWSVRYDGYSDDGRTFLDGWERVDVPSPILLGHWSADIRARGARPGFLRGDVTVTAQERFSGTVESEVAGRRLRGIPTQETCPGLRQPALRARIVGTRPIAGRRMRVRVAVDARVAEDSLNRPVQQAVVRATVPGRRRVRGRLVTQGRTDEHGRITLTIPRAAEPRISAAAGGFRPTG</sequence>
<dbReference type="AlphaFoldDB" id="H0E1C2"/>
<reference evidence="1 2" key="1">
    <citation type="journal article" date="2013" name="Biodegradation">
        <title>Quantitative proteomic analysis of ibuprofen-degrading Patulibacter sp. strain I11.</title>
        <authorList>
            <person name="Almeida B."/>
            <person name="Kjeldal H."/>
            <person name="Lolas I."/>
            <person name="Knudsen A.D."/>
            <person name="Carvalho G."/>
            <person name="Nielsen K.L."/>
            <person name="Barreto Crespo M.T."/>
            <person name="Stensballe A."/>
            <person name="Nielsen J.L."/>
        </authorList>
    </citation>
    <scope>NUCLEOTIDE SEQUENCE [LARGE SCALE GENOMIC DNA]</scope>
    <source>
        <strain evidence="1 2">I11</strain>
    </source>
</reference>
<accession>H0E1C2</accession>
<dbReference type="Gene3D" id="2.120.10.30">
    <property type="entry name" value="TolB, C-terminal domain"/>
    <property type="match status" value="1"/>
</dbReference>
<dbReference type="InterPro" id="IPR011659">
    <property type="entry name" value="WD40"/>
</dbReference>
<dbReference type="Proteomes" id="UP000005143">
    <property type="component" value="Unassembled WGS sequence"/>
</dbReference>
<keyword evidence="2" id="KW-1185">Reference proteome</keyword>
<dbReference type="Pfam" id="PF07676">
    <property type="entry name" value="PD40"/>
    <property type="match status" value="1"/>
</dbReference>
<dbReference type="InterPro" id="IPR011042">
    <property type="entry name" value="6-blade_b-propeller_TolB-like"/>
</dbReference>
<evidence type="ECO:0000313" key="2">
    <source>
        <dbReference type="Proteomes" id="UP000005143"/>
    </source>
</evidence>
<protein>
    <submittedName>
        <fullName evidence="1">Antiadhesin Pls binding protein</fullName>
    </submittedName>
</protein>
<name>H0E1C2_9ACTN</name>